<proteinExistence type="predicted"/>
<gene>
    <name evidence="1" type="ORF">MTBBW1_2470001</name>
</gene>
<evidence type="ECO:0000313" key="2">
    <source>
        <dbReference type="Proteomes" id="UP000191931"/>
    </source>
</evidence>
<keyword evidence="2" id="KW-1185">Reference proteome</keyword>
<dbReference type="AlphaFoldDB" id="A0A1W1HE88"/>
<organism evidence="1 2">
    <name type="scientific">Desulfamplus magnetovallimortis</name>
    <dbReference type="NCBI Taxonomy" id="1246637"/>
    <lineage>
        <taxon>Bacteria</taxon>
        <taxon>Pseudomonadati</taxon>
        <taxon>Thermodesulfobacteriota</taxon>
        <taxon>Desulfobacteria</taxon>
        <taxon>Desulfobacterales</taxon>
        <taxon>Desulfobacteraceae</taxon>
        <taxon>Desulfamplus</taxon>
    </lineage>
</organism>
<dbReference type="EMBL" id="FWEV01000165">
    <property type="protein sequence ID" value="SLM30814.1"/>
    <property type="molecule type" value="Genomic_DNA"/>
</dbReference>
<dbReference type="Proteomes" id="UP000191931">
    <property type="component" value="Unassembled WGS sequence"/>
</dbReference>
<evidence type="ECO:0000313" key="1">
    <source>
        <dbReference type="EMBL" id="SLM30814.1"/>
    </source>
</evidence>
<name>A0A1W1HE88_9BACT</name>
<reference evidence="1 2" key="1">
    <citation type="submission" date="2017-03" db="EMBL/GenBank/DDBJ databases">
        <authorList>
            <person name="Afonso C.L."/>
            <person name="Miller P.J."/>
            <person name="Scott M.A."/>
            <person name="Spackman E."/>
            <person name="Goraichik I."/>
            <person name="Dimitrov K.M."/>
            <person name="Suarez D.L."/>
            <person name="Swayne D.E."/>
        </authorList>
    </citation>
    <scope>NUCLEOTIDE SEQUENCE [LARGE SCALE GENOMIC DNA]</scope>
    <source>
        <strain evidence="1">PRJEB14757</strain>
    </source>
</reference>
<accession>A0A1W1HE88</accession>
<protein>
    <submittedName>
        <fullName evidence="1">Uncharacterized protein</fullName>
    </submittedName>
</protein>
<sequence>MQKPNFSKVVLGNNKSNKVINEIKFKRFKHSQKQLPEPWEEYNAKDVDGADDCFQEMYIQEKKSNTNIAQCVEEYNAMDKLKRMIIYYTITIYSFS</sequence>